<dbReference type="Gene3D" id="1.10.10.10">
    <property type="entry name" value="Winged helix-like DNA-binding domain superfamily/Winged helix DNA-binding domain"/>
    <property type="match status" value="1"/>
</dbReference>
<dbReference type="CDD" id="cd06170">
    <property type="entry name" value="LuxR_C_like"/>
    <property type="match status" value="1"/>
</dbReference>
<accession>A0A417XZG8</accession>
<dbReference type="PROSITE" id="PS50043">
    <property type="entry name" value="HTH_LUXR_2"/>
    <property type="match status" value="1"/>
</dbReference>
<comment type="caution">
    <text evidence="3">The sequence shown here is derived from an EMBL/GenBank/DDBJ whole genome shotgun (WGS) entry which is preliminary data.</text>
</comment>
<reference evidence="3 4" key="1">
    <citation type="submission" date="2018-09" db="EMBL/GenBank/DDBJ databases">
        <title>Genome sequencing of Nocardioides immobilis CCTCC AB 2017083 for comparison to Nocardioides silvaticus.</title>
        <authorList>
            <person name="Li C."/>
            <person name="Wang G."/>
        </authorList>
    </citation>
    <scope>NUCLEOTIDE SEQUENCE [LARGE SCALE GENOMIC DNA]</scope>
    <source>
        <strain evidence="3 4">CCTCC AB 2017083</strain>
    </source>
</reference>
<dbReference type="SMART" id="SM00421">
    <property type="entry name" value="HTH_LUXR"/>
    <property type="match status" value="1"/>
</dbReference>
<dbReference type="Proteomes" id="UP000283644">
    <property type="component" value="Unassembled WGS sequence"/>
</dbReference>
<dbReference type="Pfam" id="PF00196">
    <property type="entry name" value="GerE"/>
    <property type="match status" value="1"/>
</dbReference>
<protein>
    <submittedName>
        <fullName evidence="3">DNA-binding response regulator</fullName>
    </submittedName>
</protein>
<organism evidence="3 4">
    <name type="scientific">Nocardioides immobilis</name>
    <dbReference type="NCBI Taxonomy" id="2049295"/>
    <lineage>
        <taxon>Bacteria</taxon>
        <taxon>Bacillati</taxon>
        <taxon>Actinomycetota</taxon>
        <taxon>Actinomycetes</taxon>
        <taxon>Propionibacteriales</taxon>
        <taxon>Nocardioidaceae</taxon>
        <taxon>Nocardioides</taxon>
    </lineage>
</organism>
<dbReference type="InterPro" id="IPR036388">
    <property type="entry name" value="WH-like_DNA-bd_sf"/>
</dbReference>
<keyword evidence="1 3" id="KW-0238">DNA-binding</keyword>
<gene>
    <name evidence="3" type="ORF">D0Z08_17885</name>
</gene>
<dbReference type="SUPFAM" id="SSF46894">
    <property type="entry name" value="C-terminal effector domain of the bipartite response regulators"/>
    <property type="match status" value="1"/>
</dbReference>
<dbReference type="EMBL" id="QXGH01000022">
    <property type="protein sequence ID" value="RHW25747.1"/>
    <property type="molecule type" value="Genomic_DNA"/>
</dbReference>
<name>A0A417XZG8_9ACTN</name>
<dbReference type="PANTHER" id="PTHR43214">
    <property type="entry name" value="TWO-COMPONENT RESPONSE REGULATOR"/>
    <property type="match status" value="1"/>
</dbReference>
<sequence length="76" mass="8573">MDQRRRNQCGKPGWRPSDLDVEILRLLSRGHTTDAIARRVGVSERTVRRRLRAIADELGVESSIEAVVHAVRTGLI</sequence>
<dbReference type="GO" id="GO:0003677">
    <property type="term" value="F:DNA binding"/>
    <property type="evidence" value="ECO:0007669"/>
    <property type="project" value="UniProtKB-KW"/>
</dbReference>
<dbReference type="OrthoDB" id="3698411at2"/>
<evidence type="ECO:0000256" key="1">
    <source>
        <dbReference type="ARBA" id="ARBA00023125"/>
    </source>
</evidence>
<dbReference type="AlphaFoldDB" id="A0A417XZG8"/>
<dbReference type="InterPro" id="IPR039420">
    <property type="entry name" value="WalR-like"/>
</dbReference>
<dbReference type="GO" id="GO:0006355">
    <property type="term" value="P:regulation of DNA-templated transcription"/>
    <property type="evidence" value="ECO:0007669"/>
    <property type="project" value="InterPro"/>
</dbReference>
<evidence type="ECO:0000313" key="3">
    <source>
        <dbReference type="EMBL" id="RHW25747.1"/>
    </source>
</evidence>
<proteinExistence type="predicted"/>
<dbReference type="InterPro" id="IPR016032">
    <property type="entry name" value="Sig_transdc_resp-reg_C-effctor"/>
</dbReference>
<keyword evidence="4" id="KW-1185">Reference proteome</keyword>
<dbReference type="InterPro" id="IPR000792">
    <property type="entry name" value="Tscrpt_reg_LuxR_C"/>
</dbReference>
<feature type="domain" description="HTH luxR-type" evidence="2">
    <location>
        <begin position="15"/>
        <end position="74"/>
    </location>
</feature>
<evidence type="ECO:0000313" key="4">
    <source>
        <dbReference type="Proteomes" id="UP000283644"/>
    </source>
</evidence>
<evidence type="ECO:0000259" key="2">
    <source>
        <dbReference type="PROSITE" id="PS50043"/>
    </source>
</evidence>
<dbReference type="PRINTS" id="PR00038">
    <property type="entry name" value="HTHLUXR"/>
</dbReference>